<dbReference type="PANTHER" id="PTHR18460:SF3">
    <property type="entry name" value="TELO2-INTERACTING PROTEIN 1 HOMOLOG"/>
    <property type="match status" value="1"/>
</dbReference>
<proteinExistence type="predicted"/>
<dbReference type="InterPro" id="IPR052587">
    <property type="entry name" value="TELO2-interacting_protein_1"/>
</dbReference>
<dbReference type="STRING" id="74873.A0A084WTL9"/>
<dbReference type="Pfam" id="PF24173">
    <property type="entry name" value="TPR_TTI1_N"/>
    <property type="match status" value="1"/>
</dbReference>
<dbReference type="EMBL" id="KE525420">
    <property type="protein sequence ID" value="KFB53563.1"/>
    <property type="molecule type" value="Genomic_DNA"/>
</dbReference>
<evidence type="ECO:0000313" key="2">
    <source>
        <dbReference type="EMBL" id="KFB53563.1"/>
    </source>
</evidence>
<dbReference type="OMA" id="FVCINIV"/>
<feature type="domain" description="TTI1 N-terminal TPR" evidence="1">
    <location>
        <begin position="21"/>
        <end position="299"/>
    </location>
</feature>
<dbReference type="EMBL" id="ATLV01026902">
    <property type="status" value="NOT_ANNOTATED_CDS"/>
    <property type="molecule type" value="Genomic_DNA"/>
</dbReference>
<gene>
    <name evidence="2" type="ORF">ZHAS_00021797</name>
</gene>
<accession>A0A084WTL9</accession>
<reference evidence="3" key="2">
    <citation type="submission" date="2020-05" db="UniProtKB">
        <authorList>
            <consortium name="EnsemblMetazoa"/>
        </authorList>
    </citation>
    <scope>IDENTIFICATION</scope>
</reference>
<evidence type="ECO:0000259" key="1">
    <source>
        <dbReference type="Pfam" id="PF24173"/>
    </source>
</evidence>
<protein>
    <recommendedName>
        <fullName evidence="1">TTI1 N-terminal TPR domain-containing protein</fullName>
    </recommendedName>
</protein>
<organism evidence="3 4">
    <name type="scientific">Anopheles sinensis</name>
    <name type="common">Mosquito</name>
    <dbReference type="NCBI Taxonomy" id="74873"/>
    <lineage>
        <taxon>Eukaryota</taxon>
        <taxon>Metazoa</taxon>
        <taxon>Ecdysozoa</taxon>
        <taxon>Arthropoda</taxon>
        <taxon>Hexapoda</taxon>
        <taxon>Insecta</taxon>
        <taxon>Pterygota</taxon>
        <taxon>Neoptera</taxon>
        <taxon>Endopterygota</taxon>
        <taxon>Diptera</taxon>
        <taxon>Nematocera</taxon>
        <taxon>Culicoidea</taxon>
        <taxon>Culicidae</taxon>
        <taxon>Anophelinae</taxon>
        <taxon>Anopheles</taxon>
    </lineage>
</organism>
<dbReference type="EnsemblMetazoa" id="ASIC021797-RA">
    <property type="protein sequence ID" value="ASIC021797-PA"/>
    <property type="gene ID" value="ASIC021797"/>
</dbReference>
<dbReference type="InterPro" id="IPR057566">
    <property type="entry name" value="TPR_TTI1_N"/>
</dbReference>
<dbReference type="PANTHER" id="PTHR18460">
    <property type="entry name" value="TEL2 INTERACTING PROTEIN 1 TTI1 FAMILY MEMBER"/>
    <property type="match status" value="1"/>
</dbReference>
<dbReference type="GO" id="GO:0005737">
    <property type="term" value="C:cytoplasm"/>
    <property type="evidence" value="ECO:0007669"/>
    <property type="project" value="TreeGrafter"/>
</dbReference>
<reference evidence="2 4" key="1">
    <citation type="journal article" date="2014" name="BMC Genomics">
        <title>Genome sequence of Anopheles sinensis provides insight into genetics basis of mosquito competence for malaria parasites.</title>
        <authorList>
            <person name="Zhou D."/>
            <person name="Zhang D."/>
            <person name="Ding G."/>
            <person name="Shi L."/>
            <person name="Hou Q."/>
            <person name="Ye Y."/>
            <person name="Xu Y."/>
            <person name="Zhou H."/>
            <person name="Xiong C."/>
            <person name="Li S."/>
            <person name="Yu J."/>
            <person name="Hong S."/>
            <person name="Yu X."/>
            <person name="Zou P."/>
            <person name="Chen C."/>
            <person name="Chang X."/>
            <person name="Wang W."/>
            <person name="Lv Y."/>
            <person name="Sun Y."/>
            <person name="Ma L."/>
            <person name="Shen B."/>
            <person name="Zhu C."/>
        </authorList>
    </citation>
    <scope>NUCLEOTIDE SEQUENCE [LARGE SCALE GENOMIC DNA]</scope>
</reference>
<dbReference type="VEuPathDB" id="VectorBase:ASIS021564"/>
<keyword evidence="4" id="KW-1185">Reference proteome</keyword>
<name>A0A084WTL9_ANOSI</name>
<evidence type="ECO:0000313" key="4">
    <source>
        <dbReference type="Proteomes" id="UP000030765"/>
    </source>
</evidence>
<dbReference type="OrthoDB" id="49511at2759"/>
<evidence type="ECO:0000313" key="3">
    <source>
        <dbReference type="EnsemblMetazoa" id="ASIC021797-PA"/>
    </source>
</evidence>
<dbReference type="Proteomes" id="UP000030765">
    <property type="component" value="Unassembled WGS sequence"/>
</dbReference>
<dbReference type="VEuPathDB" id="VectorBase:ASIC021797"/>
<dbReference type="AlphaFoldDB" id="A0A084WTL9"/>
<sequence>MQNIFLQQLVILVDAIPGENQNESKTHLLECIATILQKGRLNKAIGMKTTLLVAVKLIYDPETGTMRPNLSEEYKLAALKVISLATRRIQSELIEEVYVKDNLKLITQAIFVCINIVSTERYRKLRFQAVDSILSVLQVHDDFDFNDIVVRCQVAELLFIALPRIIATFVIIINGDEKQGTAVYRIAIKALGRTLSLIFEDYSKQETNEEFNNEQFRKLTQSICAANNQTVNVLGLGLREEHEKSKYFNETLRTREWLLEAEKQVEKALHKILHLRGHEEELIRLEFAKMNCELLRNCT</sequence>